<reference evidence="3" key="1">
    <citation type="submission" date="2013-06" db="EMBL/GenBank/DDBJ databases">
        <authorList>
            <person name="Zhao Q."/>
        </authorList>
    </citation>
    <scope>NUCLEOTIDE SEQUENCE</scope>
    <source>
        <strain evidence="3">cv. W1943</strain>
    </source>
</reference>
<evidence type="ECO:0000313" key="2">
    <source>
        <dbReference type="EnsemblPlants" id="ORUFI10G17550.1"/>
    </source>
</evidence>
<organism evidence="2 3">
    <name type="scientific">Oryza rufipogon</name>
    <name type="common">Brownbeard rice</name>
    <name type="synonym">Asian wild rice</name>
    <dbReference type="NCBI Taxonomy" id="4529"/>
    <lineage>
        <taxon>Eukaryota</taxon>
        <taxon>Viridiplantae</taxon>
        <taxon>Streptophyta</taxon>
        <taxon>Embryophyta</taxon>
        <taxon>Tracheophyta</taxon>
        <taxon>Spermatophyta</taxon>
        <taxon>Magnoliopsida</taxon>
        <taxon>Liliopsida</taxon>
        <taxon>Poales</taxon>
        <taxon>Poaceae</taxon>
        <taxon>BOP clade</taxon>
        <taxon>Oryzoideae</taxon>
        <taxon>Oryzeae</taxon>
        <taxon>Oryzinae</taxon>
        <taxon>Oryza</taxon>
    </lineage>
</organism>
<dbReference type="HOGENOM" id="CLU_2041862_0_0_1"/>
<dbReference type="PROSITE" id="PS51257">
    <property type="entry name" value="PROKAR_LIPOPROTEIN"/>
    <property type="match status" value="1"/>
</dbReference>
<dbReference type="EnsemblPlants" id="ORUFI10G17550.1">
    <property type="protein sequence ID" value="ORUFI10G17550.1"/>
    <property type="gene ID" value="ORUFI10G17550"/>
</dbReference>
<keyword evidence="3" id="KW-1185">Reference proteome</keyword>
<dbReference type="Proteomes" id="UP000008022">
    <property type="component" value="Unassembled WGS sequence"/>
</dbReference>
<evidence type="ECO:0000256" key="1">
    <source>
        <dbReference type="SAM" id="MobiDB-lite"/>
    </source>
</evidence>
<proteinExistence type="predicted"/>
<sequence length="121" mass="12481">MSRHANEAVPESLGWNFLAYSTTLSTSCRTALAASSSPKRPSHAASSGALAASKSLAPESLSLACTHDTRPPSTTSTYPAVSPPKKGFPLDNSLNAVSRFSIAASICFTASAFSSSELNKS</sequence>
<reference evidence="2" key="2">
    <citation type="submission" date="2015-06" db="UniProtKB">
        <authorList>
            <consortium name="EnsemblPlants"/>
        </authorList>
    </citation>
    <scope>IDENTIFICATION</scope>
</reference>
<evidence type="ECO:0000313" key="3">
    <source>
        <dbReference type="Proteomes" id="UP000008022"/>
    </source>
</evidence>
<dbReference type="OMA" id="MSRHANE"/>
<accession>A0A0E0R1P7</accession>
<dbReference type="AlphaFoldDB" id="A0A0E0R1P7"/>
<name>A0A0E0R1P7_ORYRU</name>
<protein>
    <submittedName>
        <fullName evidence="2">Uncharacterized protein</fullName>
    </submittedName>
</protein>
<dbReference type="Gramene" id="ORUFI10G17550.1">
    <property type="protein sequence ID" value="ORUFI10G17550.1"/>
    <property type="gene ID" value="ORUFI10G17550"/>
</dbReference>
<feature type="region of interest" description="Disordered" evidence="1">
    <location>
        <begin position="62"/>
        <end position="84"/>
    </location>
</feature>